<keyword evidence="1" id="KW-1133">Transmembrane helix</keyword>
<organism evidence="2 3">
    <name type="scientific">Diploptera punctata</name>
    <name type="common">Pacific beetle cockroach</name>
    <dbReference type="NCBI Taxonomy" id="6984"/>
    <lineage>
        <taxon>Eukaryota</taxon>
        <taxon>Metazoa</taxon>
        <taxon>Ecdysozoa</taxon>
        <taxon>Arthropoda</taxon>
        <taxon>Hexapoda</taxon>
        <taxon>Insecta</taxon>
        <taxon>Pterygota</taxon>
        <taxon>Neoptera</taxon>
        <taxon>Polyneoptera</taxon>
        <taxon>Dictyoptera</taxon>
        <taxon>Blattodea</taxon>
        <taxon>Blaberoidea</taxon>
        <taxon>Blaberidae</taxon>
        <taxon>Diplopterinae</taxon>
        <taxon>Diploptera</taxon>
    </lineage>
</organism>
<reference evidence="2" key="1">
    <citation type="journal article" date="2023" name="IScience">
        <title>Live-bearing cockroach genome reveals convergent evolutionary mechanisms linked to viviparity in insects and beyond.</title>
        <authorList>
            <person name="Fouks B."/>
            <person name="Harrison M.C."/>
            <person name="Mikhailova A.A."/>
            <person name="Marchal E."/>
            <person name="English S."/>
            <person name="Carruthers M."/>
            <person name="Jennings E.C."/>
            <person name="Chiamaka E.L."/>
            <person name="Frigard R.A."/>
            <person name="Pippel M."/>
            <person name="Attardo G.M."/>
            <person name="Benoit J.B."/>
            <person name="Bornberg-Bauer E."/>
            <person name="Tobe S.S."/>
        </authorList>
    </citation>
    <scope>NUCLEOTIDE SEQUENCE</scope>
    <source>
        <strain evidence="2">Stay&amp;Tobe</strain>
    </source>
</reference>
<protein>
    <submittedName>
        <fullName evidence="2">Uncharacterized protein</fullName>
    </submittedName>
</protein>
<feature type="transmembrane region" description="Helical" evidence="1">
    <location>
        <begin position="80"/>
        <end position="106"/>
    </location>
</feature>
<dbReference type="Proteomes" id="UP001233999">
    <property type="component" value="Unassembled WGS sequence"/>
</dbReference>
<evidence type="ECO:0000313" key="3">
    <source>
        <dbReference type="Proteomes" id="UP001233999"/>
    </source>
</evidence>
<evidence type="ECO:0000256" key="1">
    <source>
        <dbReference type="SAM" id="Phobius"/>
    </source>
</evidence>
<keyword evidence="1" id="KW-0812">Transmembrane</keyword>
<sequence length="126" mass="14805">ILLDNLLREIHEMKHFNVQFGHVQEFLPHRTDNRTPNMTQTYATQASNCTISYFPAHQNRLAHLLRKSRFMMEIDSAENVYVILFTKTGYGIFFCIPYYAIILLAVMKLRRQCTSIQFGVSSDWLN</sequence>
<gene>
    <name evidence="2" type="ORF">L9F63_024822</name>
</gene>
<reference evidence="2" key="2">
    <citation type="submission" date="2023-05" db="EMBL/GenBank/DDBJ databases">
        <authorList>
            <person name="Fouks B."/>
        </authorList>
    </citation>
    <scope>NUCLEOTIDE SEQUENCE</scope>
    <source>
        <strain evidence="2">Stay&amp;Tobe</strain>
        <tissue evidence="2">Testes</tissue>
    </source>
</reference>
<evidence type="ECO:0000313" key="2">
    <source>
        <dbReference type="EMBL" id="KAJ9579069.1"/>
    </source>
</evidence>
<keyword evidence="3" id="KW-1185">Reference proteome</keyword>
<name>A0AAD7ZEF2_DIPPU</name>
<dbReference type="EMBL" id="JASPKZ010008716">
    <property type="protein sequence ID" value="KAJ9579069.1"/>
    <property type="molecule type" value="Genomic_DNA"/>
</dbReference>
<feature type="non-terminal residue" evidence="2">
    <location>
        <position position="126"/>
    </location>
</feature>
<accession>A0AAD7ZEF2</accession>
<dbReference type="AlphaFoldDB" id="A0AAD7ZEF2"/>
<keyword evidence="1" id="KW-0472">Membrane</keyword>
<comment type="caution">
    <text evidence="2">The sequence shown here is derived from an EMBL/GenBank/DDBJ whole genome shotgun (WGS) entry which is preliminary data.</text>
</comment>
<proteinExistence type="predicted"/>
<feature type="non-terminal residue" evidence="2">
    <location>
        <position position="1"/>
    </location>
</feature>